<accession>M6RGB9</accession>
<name>M6RGB9_LEPIR</name>
<dbReference type="AlphaFoldDB" id="M6RGB9"/>
<evidence type="ECO:0000313" key="1">
    <source>
        <dbReference type="EMBL" id="EMO06580.1"/>
    </source>
</evidence>
<evidence type="ECO:0000313" key="2">
    <source>
        <dbReference type="Proteomes" id="UP000012092"/>
    </source>
</evidence>
<gene>
    <name evidence="1" type="ORF">LEP1GSC116_3673</name>
</gene>
<protein>
    <submittedName>
        <fullName evidence="1">Uncharacterized protein</fullName>
    </submittedName>
</protein>
<dbReference type="Proteomes" id="UP000012092">
    <property type="component" value="Unassembled WGS sequence"/>
</dbReference>
<reference evidence="1 2" key="1">
    <citation type="submission" date="2013-01" db="EMBL/GenBank/DDBJ databases">
        <authorList>
            <person name="Harkins D.M."/>
            <person name="Durkin A.S."/>
            <person name="Brinkac L.M."/>
            <person name="Haft D.H."/>
            <person name="Selengut J.D."/>
            <person name="Sanka R."/>
            <person name="DePew J."/>
            <person name="Purushe J."/>
            <person name="Picardeau M."/>
            <person name="Werts C."/>
            <person name="Goarant C."/>
            <person name="Vinetz J.M."/>
            <person name="Sutton G.G."/>
            <person name="Nierman W.C."/>
            <person name="Fouts D.E."/>
        </authorList>
    </citation>
    <scope>NUCLEOTIDE SEQUENCE [LARGE SCALE GENOMIC DNA]</scope>
    <source>
        <strain evidence="1 2">Verdun HP</strain>
    </source>
</reference>
<comment type="caution">
    <text evidence="1">The sequence shown here is derived from an EMBL/GenBank/DDBJ whole genome shotgun (WGS) entry which is preliminary data.</text>
</comment>
<organism evidence="1 2">
    <name type="scientific">Leptospira interrogans serovar Icterohaemorrhagiae str. Verdun HP</name>
    <dbReference type="NCBI Taxonomy" id="1049910"/>
    <lineage>
        <taxon>Bacteria</taxon>
        <taxon>Pseudomonadati</taxon>
        <taxon>Spirochaetota</taxon>
        <taxon>Spirochaetia</taxon>
        <taxon>Leptospirales</taxon>
        <taxon>Leptospiraceae</taxon>
        <taxon>Leptospira</taxon>
    </lineage>
</organism>
<proteinExistence type="predicted"/>
<sequence>MESRFNQKRLYKNQSSLCVFYTKKERNRFLSNFNLIEIVSKKDTNWKIFKIIFYNPKSK</sequence>
<dbReference type="EMBL" id="AHNZ02000220">
    <property type="protein sequence ID" value="EMO06580.1"/>
    <property type="molecule type" value="Genomic_DNA"/>
</dbReference>